<feature type="non-terminal residue" evidence="1">
    <location>
        <position position="73"/>
    </location>
</feature>
<evidence type="ECO:0000313" key="1">
    <source>
        <dbReference type="EMBL" id="KAJ8067600.1"/>
    </source>
</evidence>
<dbReference type="AlphaFoldDB" id="A0A9X0ARU8"/>
<name>A0A9X0ARU8_9HELO</name>
<sequence>MAKTQTVQVGIGFEDFTYRFDVFERTRQFYKQLGMTKEDTDEKHTKFVEMVGRGKHARLNIGLSQKRLAICIQ</sequence>
<accession>A0A9X0ARU8</accession>
<gene>
    <name evidence="1" type="ORF">OCU04_003210</name>
</gene>
<protein>
    <submittedName>
        <fullName evidence="1">Uncharacterized protein</fullName>
    </submittedName>
</protein>
<dbReference type="EMBL" id="JAPEIS010000003">
    <property type="protein sequence ID" value="KAJ8067600.1"/>
    <property type="molecule type" value="Genomic_DNA"/>
</dbReference>
<reference evidence="1" key="1">
    <citation type="submission" date="2022-11" db="EMBL/GenBank/DDBJ databases">
        <title>Genome Resource of Sclerotinia nivalis Strain SnTB1, a Plant Pathogen Isolated from American Ginseng.</title>
        <authorList>
            <person name="Fan S."/>
        </authorList>
    </citation>
    <scope>NUCLEOTIDE SEQUENCE</scope>
    <source>
        <strain evidence="1">SnTB1</strain>
    </source>
</reference>
<comment type="caution">
    <text evidence="1">The sequence shown here is derived from an EMBL/GenBank/DDBJ whole genome shotgun (WGS) entry which is preliminary data.</text>
</comment>
<evidence type="ECO:0000313" key="2">
    <source>
        <dbReference type="Proteomes" id="UP001152300"/>
    </source>
</evidence>
<organism evidence="1 2">
    <name type="scientific">Sclerotinia nivalis</name>
    <dbReference type="NCBI Taxonomy" id="352851"/>
    <lineage>
        <taxon>Eukaryota</taxon>
        <taxon>Fungi</taxon>
        <taxon>Dikarya</taxon>
        <taxon>Ascomycota</taxon>
        <taxon>Pezizomycotina</taxon>
        <taxon>Leotiomycetes</taxon>
        <taxon>Helotiales</taxon>
        <taxon>Sclerotiniaceae</taxon>
        <taxon>Sclerotinia</taxon>
    </lineage>
</organism>
<proteinExistence type="predicted"/>
<dbReference type="Proteomes" id="UP001152300">
    <property type="component" value="Unassembled WGS sequence"/>
</dbReference>
<keyword evidence="2" id="KW-1185">Reference proteome</keyword>